<evidence type="ECO:0000313" key="4">
    <source>
        <dbReference type="EMBL" id="KAF4456374.1"/>
    </source>
</evidence>
<dbReference type="PANTHER" id="PTHR47785:SF5">
    <property type="entry name" value="ZN(II)2CYS6 TRANSCRIPTION FACTOR (EUROFUNG)"/>
    <property type="match status" value="1"/>
</dbReference>
<dbReference type="EMBL" id="JAADYS010002677">
    <property type="protein sequence ID" value="KAF4456374.1"/>
    <property type="molecule type" value="Genomic_DNA"/>
</dbReference>
<organism evidence="4 5">
    <name type="scientific">Fusarium albosuccineum</name>
    <dbReference type="NCBI Taxonomy" id="1237068"/>
    <lineage>
        <taxon>Eukaryota</taxon>
        <taxon>Fungi</taxon>
        <taxon>Dikarya</taxon>
        <taxon>Ascomycota</taxon>
        <taxon>Pezizomycotina</taxon>
        <taxon>Sordariomycetes</taxon>
        <taxon>Hypocreomycetidae</taxon>
        <taxon>Hypocreales</taxon>
        <taxon>Nectriaceae</taxon>
        <taxon>Fusarium</taxon>
        <taxon>Fusarium decemcellulare species complex</taxon>
    </lineage>
</organism>
<feature type="region of interest" description="Disordered" evidence="2">
    <location>
        <begin position="1"/>
        <end position="29"/>
    </location>
</feature>
<keyword evidence="5" id="KW-1185">Reference proteome</keyword>
<dbReference type="GO" id="GO:0000981">
    <property type="term" value="F:DNA-binding transcription factor activity, RNA polymerase II-specific"/>
    <property type="evidence" value="ECO:0007669"/>
    <property type="project" value="InterPro"/>
</dbReference>
<accession>A0A8H4NYX5</accession>
<dbReference type="Pfam" id="PF00172">
    <property type="entry name" value="Zn_clus"/>
    <property type="match status" value="1"/>
</dbReference>
<protein>
    <recommendedName>
        <fullName evidence="3">Zn(2)-C6 fungal-type domain-containing protein</fullName>
    </recommendedName>
</protein>
<sequence>MSNSGPSPAPQDSPPARKRQRTESSYPRRRSVTACTVCRGRKSKCDNKRPSCSFCLSIGATCVYEELRSDYSNYDSASLHIINRLDHLEKQMEERFDKLVGQKYTPPADSFEKPSVFPTSHYPIAEGILEWPVFEGLELQLHGRSLALVHQDPPNLTNPSIGPGTQDKQPHSGIVEALRDPFLDFNAI</sequence>
<comment type="caution">
    <text evidence="4">The sequence shown here is derived from an EMBL/GenBank/DDBJ whole genome shotgun (WGS) entry which is preliminary data.</text>
</comment>
<keyword evidence="1" id="KW-0539">Nucleus</keyword>
<dbReference type="SUPFAM" id="SSF57701">
    <property type="entry name" value="Zn2/Cys6 DNA-binding domain"/>
    <property type="match status" value="1"/>
</dbReference>
<evidence type="ECO:0000313" key="5">
    <source>
        <dbReference type="Proteomes" id="UP000554235"/>
    </source>
</evidence>
<dbReference type="InterPro" id="IPR053181">
    <property type="entry name" value="EcdB-like_regulator"/>
</dbReference>
<dbReference type="InterPro" id="IPR001138">
    <property type="entry name" value="Zn2Cys6_DnaBD"/>
</dbReference>
<proteinExistence type="predicted"/>
<evidence type="ECO:0000256" key="1">
    <source>
        <dbReference type="ARBA" id="ARBA00023242"/>
    </source>
</evidence>
<dbReference type="PANTHER" id="PTHR47785">
    <property type="entry name" value="ZN(II)2CYS6 TRANSCRIPTION FACTOR (EUROFUNG)-RELATED-RELATED"/>
    <property type="match status" value="1"/>
</dbReference>
<dbReference type="SMART" id="SM00066">
    <property type="entry name" value="GAL4"/>
    <property type="match status" value="1"/>
</dbReference>
<name>A0A8H4NYX5_9HYPO</name>
<evidence type="ECO:0000259" key="3">
    <source>
        <dbReference type="PROSITE" id="PS50048"/>
    </source>
</evidence>
<dbReference type="InterPro" id="IPR036864">
    <property type="entry name" value="Zn2-C6_fun-type_DNA-bd_sf"/>
</dbReference>
<dbReference type="AlphaFoldDB" id="A0A8H4NYX5"/>
<feature type="domain" description="Zn(2)-C6 fungal-type" evidence="3">
    <location>
        <begin position="34"/>
        <end position="64"/>
    </location>
</feature>
<reference evidence="4 5" key="1">
    <citation type="submission" date="2020-01" db="EMBL/GenBank/DDBJ databases">
        <title>Identification and distribution of gene clusters putatively required for synthesis of sphingolipid metabolism inhibitors in phylogenetically diverse species of the filamentous fungus Fusarium.</title>
        <authorList>
            <person name="Kim H.-S."/>
            <person name="Busman M."/>
            <person name="Brown D.W."/>
            <person name="Divon H."/>
            <person name="Uhlig S."/>
            <person name="Proctor R.H."/>
        </authorList>
    </citation>
    <scope>NUCLEOTIDE SEQUENCE [LARGE SCALE GENOMIC DNA]</scope>
    <source>
        <strain evidence="4 5">NRRL 20459</strain>
    </source>
</reference>
<dbReference type="GO" id="GO:0008270">
    <property type="term" value="F:zinc ion binding"/>
    <property type="evidence" value="ECO:0007669"/>
    <property type="project" value="InterPro"/>
</dbReference>
<dbReference type="CDD" id="cd00067">
    <property type="entry name" value="GAL4"/>
    <property type="match status" value="1"/>
</dbReference>
<evidence type="ECO:0000256" key="2">
    <source>
        <dbReference type="SAM" id="MobiDB-lite"/>
    </source>
</evidence>
<dbReference type="PROSITE" id="PS00463">
    <property type="entry name" value="ZN2_CY6_FUNGAL_1"/>
    <property type="match status" value="1"/>
</dbReference>
<dbReference type="PROSITE" id="PS50048">
    <property type="entry name" value="ZN2_CY6_FUNGAL_2"/>
    <property type="match status" value="1"/>
</dbReference>
<dbReference type="Proteomes" id="UP000554235">
    <property type="component" value="Unassembled WGS sequence"/>
</dbReference>
<gene>
    <name evidence="4" type="ORF">FALBO_15427</name>
</gene>
<dbReference type="OrthoDB" id="5105679at2759"/>
<dbReference type="Gene3D" id="4.10.240.10">
    <property type="entry name" value="Zn(2)-C6 fungal-type DNA-binding domain"/>
    <property type="match status" value="1"/>
</dbReference>